<dbReference type="Proteomes" id="UP000269331">
    <property type="component" value="Chromosome"/>
</dbReference>
<evidence type="ECO:0000313" key="4">
    <source>
        <dbReference type="Proteomes" id="UP000269331"/>
    </source>
</evidence>
<dbReference type="Pfam" id="PF08929">
    <property type="entry name" value="PoNi_C"/>
    <property type="match status" value="1"/>
</dbReference>
<proteinExistence type="predicted"/>
<dbReference type="EMBL" id="AP018400">
    <property type="protein sequence ID" value="BBA92784.1"/>
    <property type="molecule type" value="Genomic_DNA"/>
</dbReference>
<dbReference type="Pfam" id="PF08928">
    <property type="entry name" value="PoNi_N"/>
    <property type="match status" value="1"/>
</dbReference>
<dbReference type="AlphaFoldDB" id="A0A2Z5TR98"/>
<evidence type="ECO:0000313" key="3">
    <source>
        <dbReference type="EMBL" id="BBA92784.1"/>
    </source>
</evidence>
<reference evidence="3 4" key="1">
    <citation type="journal article" date="2018" name="Genome Biol. Evol.">
        <title>Complete Genome Sequence of Streptococcus ruminantium sp. nov. GUT-187T (=DSM 104980T =JCM 31869T), the Type Strain of S. ruminantium, and Comparison with Genome Sequences of Streptococcus suis Strains.</title>
        <authorList>
            <person name="Tohya M."/>
            <person name="Sekizaki T."/>
            <person name="Miyoshi-Akiyama T."/>
        </authorList>
    </citation>
    <scope>NUCLEOTIDE SEQUENCE [LARGE SCALE GENOMIC DNA]</scope>
    <source>
        <strain evidence="3 4">GUT187T</strain>
    </source>
</reference>
<evidence type="ECO:0000259" key="2">
    <source>
        <dbReference type="Pfam" id="PF08929"/>
    </source>
</evidence>
<dbReference type="KEGG" id="srq:SR187_5895"/>
<dbReference type="InterPro" id="IPR028983">
    <property type="entry name" value="PA2201-like_C"/>
</dbReference>
<dbReference type="InterPro" id="IPR015024">
    <property type="entry name" value="PoNi_N"/>
</dbReference>
<gene>
    <name evidence="3" type="ORF">SR187_5895</name>
</gene>
<dbReference type="InterPro" id="IPR015025">
    <property type="entry name" value="PoNi_C"/>
</dbReference>
<evidence type="ECO:0008006" key="5">
    <source>
        <dbReference type="Google" id="ProtNLM"/>
    </source>
</evidence>
<protein>
    <recommendedName>
        <fullName evidence="5">DUF1911 domain-containing protein</fullName>
    </recommendedName>
</protein>
<evidence type="ECO:0000259" key="1">
    <source>
        <dbReference type="Pfam" id="PF08928"/>
    </source>
</evidence>
<dbReference type="SUPFAM" id="SSF140731">
    <property type="entry name" value="PA2201 C-terminal domain-like"/>
    <property type="match status" value="1"/>
</dbReference>
<name>A0A2Z5TR98_9STRE</name>
<organism evidence="3 4">
    <name type="scientific">Streptococcus ruminantium</name>
    <dbReference type="NCBI Taxonomy" id="1917441"/>
    <lineage>
        <taxon>Bacteria</taxon>
        <taxon>Bacillati</taxon>
        <taxon>Bacillota</taxon>
        <taxon>Bacilli</taxon>
        <taxon>Lactobacillales</taxon>
        <taxon>Streptococcaceae</taxon>
        <taxon>Streptococcus</taxon>
    </lineage>
</organism>
<feature type="domain" description="PoNi N-terminal" evidence="1">
    <location>
        <begin position="5"/>
        <end position="94"/>
    </location>
</feature>
<sequence length="222" mass="25878">MIADDILEIKEDEKKGVQRNHFPNARVIRNMNDSIAMNLFKIFKNRYSSGSSMSEVREAFLAYLEIKSLVLNGHIHYLDDLDIISVGILLDIDAATMAPFIENIEKVDYQDYLMDFLIRYYRPDWPQHEEIRFKRPYAHAKAIIEAESQEKALGALRHYVFSKWYPGSNDAPWYNSHKSKNPAFHAGYWSFEAGAIAKILDLDDSSLEGQQYYPYDMVHWKG</sequence>
<dbReference type="Gene3D" id="1.10.3920.10">
    <property type="entry name" value="PA2201 C-terminal domain-like"/>
    <property type="match status" value="1"/>
</dbReference>
<accession>A0A2Z5TR98</accession>
<feature type="domain" description="PoNi C-terminal" evidence="2">
    <location>
        <begin position="110"/>
        <end position="217"/>
    </location>
</feature>